<dbReference type="EC" id="3.-.-.-" evidence="3"/>
<comment type="caution">
    <text evidence="3">The sequence shown here is derived from an EMBL/GenBank/DDBJ whole genome shotgun (WGS) entry which is preliminary data.</text>
</comment>
<feature type="domain" description="Beta-lactamase-related" evidence="2">
    <location>
        <begin position="83"/>
        <end position="413"/>
    </location>
</feature>
<accession>A0ABV9FR89</accession>
<evidence type="ECO:0000313" key="3">
    <source>
        <dbReference type="EMBL" id="MFC4602789.1"/>
    </source>
</evidence>
<organism evidence="3 4">
    <name type="scientific">Rhodococcus kronopolitis</name>
    <dbReference type="NCBI Taxonomy" id="1460226"/>
    <lineage>
        <taxon>Bacteria</taxon>
        <taxon>Bacillati</taxon>
        <taxon>Actinomycetota</taxon>
        <taxon>Actinomycetes</taxon>
        <taxon>Mycobacteriales</taxon>
        <taxon>Nocardiaceae</taxon>
        <taxon>Rhodococcus</taxon>
    </lineage>
</organism>
<feature type="region of interest" description="Disordered" evidence="1">
    <location>
        <begin position="47"/>
        <end position="67"/>
    </location>
</feature>
<proteinExistence type="predicted"/>
<dbReference type="PANTHER" id="PTHR46825:SF7">
    <property type="entry name" value="D-ALANYL-D-ALANINE CARBOXYPEPTIDASE"/>
    <property type="match status" value="1"/>
</dbReference>
<dbReference type="SUPFAM" id="SSF56601">
    <property type="entry name" value="beta-lactamase/transpeptidase-like"/>
    <property type="match status" value="1"/>
</dbReference>
<keyword evidence="4" id="KW-1185">Reference proteome</keyword>
<dbReference type="RefSeq" id="WP_378414278.1">
    <property type="nucleotide sequence ID" value="NZ_JBHSFO010000002.1"/>
</dbReference>
<dbReference type="GO" id="GO:0016787">
    <property type="term" value="F:hydrolase activity"/>
    <property type="evidence" value="ECO:0007669"/>
    <property type="project" value="UniProtKB-KW"/>
</dbReference>
<sequence length="448" mass="46661">MDRLAGTRAASTDSARRIGAHRRRGRYLRAACAAAAVTLAVGACSSSDDGSGSSTAASSSGTSVAASSTGMLPIGNADLQSLVESTAKELMLPGVVVLLRTPTGDQTVTYGTTERDGGAPVSLDDHIRVGSNTKTWTGTVILQQVQEGKIALADPVSKYRPDVPGGDGITIEQLLNMRSGLFNYSETLELNEALDQDPQKVWTPDQLLALAFAHPPYFPPGQGYHYSNTNFVLLGLIAEQLDGKPLQQVFEQRLFGPLGLANTLFPDTNALPAPNSHGYMFGTNVQTMTDPALPAEMQAAAKAGTLAPNDVTDDNPSWAWSAGSGISTANDLATWVQDLAGGKALDAQMQAVRMAAFQPTDPSKPDGPEYGLAMAKMGPLYGHTGELPGYNSFMGSDPDSGVTLVVWANLAPAANGQDPASGIAKTIVDEMFPPASAPSPTSAPTPTS</sequence>
<reference evidence="4" key="1">
    <citation type="journal article" date="2019" name="Int. J. Syst. Evol. Microbiol.">
        <title>The Global Catalogue of Microorganisms (GCM) 10K type strain sequencing project: providing services to taxonomists for standard genome sequencing and annotation.</title>
        <authorList>
            <consortium name="The Broad Institute Genomics Platform"/>
            <consortium name="The Broad Institute Genome Sequencing Center for Infectious Disease"/>
            <person name="Wu L."/>
            <person name="Ma J."/>
        </authorList>
    </citation>
    <scope>NUCLEOTIDE SEQUENCE [LARGE SCALE GENOMIC DNA]</scope>
    <source>
        <strain evidence="4">CCUG 54520</strain>
    </source>
</reference>
<dbReference type="Gene3D" id="3.40.710.10">
    <property type="entry name" value="DD-peptidase/beta-lactamase superfamily"/>
    <property type="match status" value="1"/>
</dbReference>
<name>A0ABV9FR89_9NOCA</name>
<dbReference type="InterPro" id="IPR001466">
    <property type="entry name" value="Beta-lactam-related"/>
</dbReference>
<dbReference type="PANTHER" id="PTHR46825">
    <property type="entry name" value="D-ALANYL-D-ALANINE-CARBOXYPEPTIDASE/ENDOPEPTIDASE AMPH"/>
    <property type="match status" value="1"/>
</dbReference>
<dbReference type="InterPro" id="IPR012338">
    <property type="entry name" value="Beta-lactam/transpept-like"/>
</dbReference>
<dbReference type="EMBL" id="JBHSFO010000002">
    <property type="protein sequence ID" value="MFC4602789.1"/>
    <property type="molecule type" value="Genomic_DNA"/>
</dbReference>
<gene>
    <name evidence="3" type="ORF">ACFO6S_03715</name>
</gene>
<evidence type="ECO:0000256" key="1">
    <source>
        <dbReference type="SAM" id="MobiDB-lite"/>
    </source>
</evidence>
<evidence type="ECO:0000259" key="2">
    <source>
        <dbReference type="Pfam" id="PF00144"/>
    </source>
</evidence>
<dbReference type="Pfam" id="PF00144">
    <property type="entry name" value="Beta-lactamase"/>
    <property type="match status" value="1"/>
</dbReference>
<keyword evidence="3" id="KW-0378">Hydrolase</keyword>
<dbReference type="InterPro" id="IPR050491">
    <property type="entry name" value="AmpC-like"/>
</dbReference>
<protein>
    <submittedName>
        <fullName evidence="3">Serine hydrolase domain-containing protein</fullName>
        <ecNumber evidence="3">3.-.-.-</ecNumber>
    </submittedName>
</protein>
<dbReference type="Proteomes" id="UP001595914">
    <property type="component" value="Unassembled WGS sequence"/>
</dbReference>
<evidence type="ECO:0000313" key="4">
    <source>
        <dbReference type="Proteomes" id="UP001595914"/>
    </source>
</evidence>